<organism evidence="1 2">
    <name type="scientific">Streblomastix strix</name>
    <dbReference type="NCBI Taxonomy" id="222440"/>
    <lineage>
        <taxon>Eukaryota</taxon>
        <taxon>Metamonada</taxon>
        <taxon>Preaxostyla</taxon>
        <taxon>Oxymonadida</taxon>
        <taxon>Streblomastigidae</taxon>
        <taxon>Streblomastix</taxon>
    </lineage>
</organism>
<evidence type="ECO:0000313" key="1">
    <source>
        <dbReference type="EMBL" id="KAA6402637.1"/>
    </source>
</evidence>
<dbReference type="Proteomes" id="UP000324800">
    <property type="component" value="Unassembled WGS sequence"/>
</dbReference>
<comment type="caution">
    <text evidence="1">The sequence shown here is derived from an EMBL/GenBank/DDBJ whole genome shotgun (WGS) entry which is preliminary data.</text>
</comment>
<protein>
    <submittedName>
        <fullName evidence="1">Uncharacterized protein</fullName>
    </submittedName>
</protein>
<dbReference type="AlphaFoldDB" id="A0A5J4X5W6"/>
<gene>
    <name evidence="1" type="ORF">EZS28_001836</name>
</gene>
<sequence>MNMNGQLQNPQNSLTLNKPQITEMCQMLGFDSKQSESVQTQIAGKGIIYSTVRIKMFPMRPKKLQKVRLRYISRTEIVAGTMTIGHTL</sequence>
<proteinExistence type="predicted"/>
<evidence type="ECO:0000313" key="2">
    <source>
        <dbReference type="Proteomes" id="UP000324800"/>
    </source>
</evidence>
<accession>A0A5J4X5W6</accession>
<dbReference type="EMBL" id="SNRW01000207">
    <property type="protein sequence ID" value="KAA6402637.1"/>
    <property type="molecule type" value="Genomic_DNA"/>
</dbReference>
<name>A0A5J4X5W6_9EUKA</name>
<reference evidence="1 2" key="1">
    <citation type="submission" date="2019-03" db="EMBL/GenBank/DDBJ databases">
        <title>Single cell metagenomics reveals metabolic interactions within the superorganism composed of flagellate Streblomastix strix and complex community of Bacteroidetes bacteria on its surface.</title>
        <authorList>
            <person name="Treitli S.C."/>
            <person name="Kolisko M."/>
            <person name="Husnik F."/>
            <person name="Keeling P."/>
            <person name="Hampl V."/>
        </authorList>
    </citation>
    <scope>NUCLEOTIDE SEQUENCE [LARGE SCALE GENOMIC DNA]</scope>
    <source>
        <strain evidence="1">ST1C</strain>
    </source>
</reference>